<proteinExistence type="predicted"/>
<dbReference type="EMBL" id="CM001218">
    <property type="protein sequence ID" value="AES67726.2"/>
    <property type="molecule type" value="Genomic_DNA"/>
</dbReference>
<dbReference type="Proteomes" id="UP000002051">
    <property type="component" value="Chromosome 2"/>
</dbReference>
<organism evidence="2 4">
    <name type="scientific">Medicago truncatula</name>
    <name type="common">Barrel medic</name>
    <name type="synonym">Medicago tribuloides</name>
    <dbReference type="NCBI Taxonomy" id="3880"/>
    <lineage>
        <taxon>Eukaryota</taxon>
        <taxon>Viridiplantae</taxon>
        <taxon>Streptophyta</taxon>
        <taxon>Embryophyta</taxon>
        <taxon>Tracheophyta</taxon>
        <taxon>Spermatophyta</taxon>
        <taxon>Magnoliopsida</taxon>
        <taxon>eudicotyledons</taxon>
        <taxon>Gunneridae</taxon>
        <taxon>Pentapetalae</taxon>
        <taxon>rosids</taxon>
        <taxon>fabids</taxon>
        <taxon>Fabales</taxon>
        <taxon>Fabaceae</taxon>
        <taxon>Papilionoideae</taxon>
        <taxon>50 kb inversion clade</taxon>
        <taxon>NPAAA clade</taxon>
        <taxon>Hologalegina</taxon>
        <taxon>IRL clade</taxon>
        <taxon>Trifolieae</taxon>
        <taxon>Medicago</taxon>
    </lineage>
</organism>
<evidence type="ECO:0000313" key="2">
    <source>
        <dbReference type="EMBL" id="AES67726.2"/>
    </source>
</evidence>
<feature type="coiled-coil region" evidence="1">
    <location>
        <begin position="10"/>
        <end position="44"/>
    </location>
</feature>
<dbReference type="EnsemblPlants" id="AES67726">
    <property type="protein sequence ID" value="AES67726"/>
    <property type="gene ID" value="MTR_2g098450"/>
</dbReference>
<dbReference type="PANTHER" id="PTHR33305">
    <property type="entry name" value="ETHYLENE INSENSITIVE 3-LIKE 2 PROTEIN"/>
    <property type="match status" value="1"/>
</dbReference>
<reference evidence="2 4" key="2">
    <citation type="journal article" date="2014" name="BMC Genomics">
        <title>An improved genome release (version Mt4.0) for the model legume Medicago truncatula.</title>
        <authorList>
            <person name="Tang H."/>
            <person name="Krishnakumar V."/>
            <person name="Bidwell S."/>
            <person name="Rosen B."/>
            <person name="Chan A."/>
            <person name="Zhou S."/>
            <person name="Gentzbittel L."/>
            <person name="Childs K.L."/>
            <person name="Yandell M."/>
            <person name="Gundlach H."/>
            <person name="Mayer K.F."/>
            <person name="Schwartz D.C."/>
            <person name="Town C.D."/>
        </authorList>
    </citation>
    <scope>GENOME REANNOTATION</scope>
    <source>
        <strain evidence="3 4">cv. Jemalong A17</strain>
    </source>
</reference>
<evidence type="ECO:0000313" key="4">
    <source>
        <dbReference type="Proteomes" id="UP000002051"/>
    </source>
</evidence>
<dbReference type="PaxDb" id="3880-AES67726"/>
<dbReference type="AlphaFoldDB" id="G7IUG1"/>
<gene>
    <name evidence="2" type="ordered locus">MTR_2g098450</name>
</gene>
<dbReference type="PANTHER" id="PTHR33305:SF11">
    <property type="entry name" value="PROTEIN ETHYLENE INSENSITIVE 3"/>
    <property type="match status" value="1"/>
</dbReference>
<dbReference type="InterPro" id="IPR006957">
    <property type="entry name" value="EIN3"/>
</dbReference>
<protein>
    <submittedName>
        <fullName evidence="2">Ethylene insensitive protein</fullName>
    </submittedName>
</protein>
<keyword evidence="1" id="KW-0175">Coiled coil</keyword>
<evidence type="ECO:0000313" key="3">
    <source>
        <dbReference type="EnsemblPlants" id="AES67726"/>
    </source>
</evidence>
<dbReference type="HOGENOM" id="CLU_1301325_0_0_1"/>
<dbReference type="GO" id="GO:0005634">
    <property type="term" value="C:nucleus"/>
    <property type="evidence" value="ECO:0007669"/>
    <property type="project" value="InterPro"/>
</dbReference>
<reference evidence="2 4" key="1">
    <citation type="journal article" date="2011" name="Nature">
        <title>The Medicago genome provides insight into the evolution of rhizobial symbioses.</title>
        <authorList>
            <person name="Young N.D."/>
            <person name="Debelle F."/>
            <person name="Oldroyd G.E."/>
            <person name="Geurts R."/>
            <person name="Cannon S.B."/>
            <person name="Udvardi M.K."/>
            <person name="Benedito V.A."/>
            <person name="Mayer K.F."/>
            <person name="Gouzy J."/>
            <person name="Schoof H."/>
            <person name="Van de Peer Y."/>
            <person name="Proost S."/>
            <person name="Cook D.R."/>
            <person name="Meyers B.C."/>
            <person name="Spannagl M."/>
            <person name="Cheung F."/>
            <person name="De Mita S."/>
            <person name="Krishnakumar V."/>
            <person name="Gundlach H."/>
            <person name="Zhou S."/>
            <person name="Mudge J."/>
            <person name="Bharti A.K."/>
            <person name="Murray J.D."/>
            <person name="Naoumkina M.A."/>
            <person name="Rosen B."/>
            <person name="Silverstein K.A."/>
            <person name="Tang H."/>
            <person name="Rombauts S."/>
            <person name="Zhao P.X."/>
            <person name="Zhou P."/>
            <person name="Barbe V."/>
            <person name="Bardou P."/>
            <person name="Bechner M."/>
            <person name="Bellec A."/>
            <person name="Berger A."/>
            <person name="Berges H."/>
            <person name="Bidwell S."/>
            <person name="Bisseling T."/>
            <person name="Choisne N."/>
            <person name="Couloux A."/>
            <person name="Denny R."/>
            <person name="Deshpande S."/>
            <person name="Dai X."/>
            <person name="Doyle J.J."/>
            <person name="Dudez A.M."/>
            <person name="Farmer A.D."/>
            <person name="Fouteau S."/>
            <person name="Franken C."/>
            <person name="Gibelin C."/>
            <person name="Gish J."/>
            <person name="Goldstein S."/>
            <person name="Gonzalez A.J."/>
            <person name="Green P.J."/>
            <person name="Hallab A."/>
            <person name="Hartog M."/>
            <person name="Hua A."/>
            <person name="Humphray S.J."/>
            <person name="Jeong D.H."/>
            <person name="Jing Y."/>
            <person name="Jocker A."/>
            <person name="Kenton S.M."/>
            <person name="Kim D.J."/>
            <person name="Klee K."/>
            <person name="Lai H."/>
            <person name="Lang C."/>
            <person name="Lin S."/>
            <person name="Macmil S.L."/>
            <person name="Magdelenat G."/>
            <person name="Matthews L."/>
            <person name="McCorrison J."/>
            <person name="Monaghan E.L."/>
            <person name="Mun J.H."/>
            <person name="Najar F.Z."/>
            <person name="Nicholson C."/>
            <person name="Noirot C."/>
            <person name="O'Bleness M."/>
            <person name="Paule C.R."/>
            <person name="Poulain J."/>
            <person name="Prion F."/>
            <person name="Qin B."/>
            <person name="Qu C."/>
            <person name="Retzel E.F."/>
            <person name="Riddle C."/>
            <person name="Sallet E."/>
            <person name="Samain S."/>
            <person name="Samson N."/>
            <person name="Sanders I."/>
            <person name="Saurat O."/>
            <person name="Scarpelli C."/>
            <person name="Schiex T."/>
            <person name="Segurens B."/>
            <person name="Severin A.J."/>
            <person name="Sherrier D.J."/>
            <person name="Shi R."/>
            <person name="Sims S."/>
            <person name="Singer S.R."/>
            <person name="Sinharoy S."/>
            <person name="Sterck L."/>
            <person name="Viollet A."/>
            <person name="Wang B.B."/>
            <person name="Wang K."/>
            <person name="Wang M."/>
            <person name="Wang X."/>
            <person name="Warfsmann J."/>
            <person name="Weissenbach J."/>
            <person name="White D.D."/>
            <person name="White J.D."/>
            <person name="Wiley G.B."/>
            <person name="Wincker P."/>
            <person name="Xing Y."/>
            <person name="Yang L."/>
            <person name="Yao Z."/>
            <person name="Ying F."/>
            <person name="Zhai J."/>
            <person name="Zhou L."/>
            <person name="Zuber A."/>
            <person name="Denarie J."/>
            <person name="Dixon R.A."/>
            <person name="May G.D."/>
            <person name="Schwartz D.C."/>
            <person name="Rogers J."/>
            <person name="Quetier F."/>
            <person name="Town C.D."/>
            <person name="Roe B.A."/>
        </authorList>
    </citation>
    <scope>NUCLEOTIDE SEQUENCE [LARGE SCALE GENOMIC DNA]</scope>
    <source>
        <strain evidence="2">A17</strain>
        <strain evidence="3 4">cv. Jemalong A17</strain>
    </source>
</reference>
<dbReference type="GO" id="GO:0003677">
    <property type="term" value="F:DNA binding"/>
    <property type="evidence" value="ECO:0000318"/>
    <property type="project" value="GO_Central"/>
</dbReference>
<accession>G7IUG1</accession>
<sequence length="212" mass="24181">MAEMEEIGYHNILEIDVSDEEIEVEDLERRMWKDRIKLQRLKEKQKLAAQEAAEKQKPRQSQAQENYSYIHANNIVSLENMYVSGRPLHYPPDMPHETAYNLDLTVAEYGPRQEGQHQHLQSGLAVNIDPIRQPENAAITMPAANMKGDEITGGDINYFAKDAFQNELDRFGSPITNMSFDFGVLDNPPSPPFLLDDFMGMGDDEMIQYFGG</sequence>
<dbReference type="GO" id="GO:0003700">
    <property type="term" value="F:DNA-binding transcription factor activity"/>
    <property type="evidence" value="ECO:0000318"/>
    <property type="project" value="GO_Central"/>
</dbReference>
<accession>A0A0C3V8N3</accession>
<name>G7IUG1_MEDTR</name>
<evidence type="ECO:0000256" key="1">
    <source>
        <dbReference type="SAM" id="Coils"/>
    </source>
</evidence>
<keyword evidence="4" id="KW-1185">Reference proteome</keyword>
<dbReference type="STRING" id="3880.G7IUG1"/>
<reference evidence="3" key="3">
    <citation type="submission" date="2015-04" db="UniProtKB">
        <authorList>
            <consortium name="EnsemblPlants"/>
        </authorList>
    </citation>
    <scope>IDENTIFICATION</scope>
    <source>
        <strain evidence="3">cv. Jemalong A17</strain>
    </source>
</reference>